<dbReference type="Proteomes" id="UP000515160">
    <property type="component" value="Chromosome 3"/>
</dbReference>
<evidence type="ECO:0000256" key="1">
    <source>
        <dbReference type="ARBA" id="ARBA00010718"/>
    </source>
</evidence>
<dbReference type="PANTHER" id="PTHR18952">
    <property type="entry name" value="CARBONIC ANHYDRASE"/>
    <property type="match status" value="1"/>
</dbReference>
<dbReference type="InterPro" id="IPR036398">
    <property type="entry name" value="CA_dom_sf"/>
</dbReference>
<feature type="chain" id="PRO_5039139371" description="carbonic anhydrase" evidence="6">
    <location>
        <begin position="18"/>
        <end position="346"/>
    </location>
</feature>
<dbReference type="EC" id="4.2.1.1" evidence="2"/>
<dbReference type="OrthoDB" id="429145at2759"/>
<comment type="similarity">
    <text evidence="1">Belongs to the alpha-carbonic anhydrase family.</text>
</comment>
<dbReference type="FunFam" id="3.10.200.10:FF:000003">
    <property type="entry name" value="Carbonic anhydrase 12"/>
    <property type="match status" value="1"/>
</dbReference>
<dbReference type="GO" id="GO:0005737">
    <property type="term" value="C:cytoplasm"/>
    <property type="evidence" value="ECO:0007669"/>
    <property type="project" value="TreeGrafter"/>
</dbReference>
<keyword evidence="3" id="KW-0479">Metal-binding</keyword>
<organism evidence="8 9">
    <name type="scientific">Drosophila albomicans</name>
    <name type="common">Fruit fly</name>
    <dbReference type="NCBI Taxonomy" id="7291"/>
    <lineage>
        <taxon>Eukaryota</taxon>
        <taxon>Metazoa</taxon>
        <taxon>Ecdysozoa</taxon>
        <taxon>Arthropoda</taxon>
        <taxon>Hexapoda</taxon>
        <taxon>Insecta</taxon>
        <taxon>Pterygota</taxon>
        <taxon>Neoptera</taxon>
        <taxon>Endopterygota</taxon>
        <taxon>Diptera</taxon>
        <taxon>Brachycera</taxon>
        <taxon>Muscomorpha</taxon>
        <taxon>Ephydroidea</taxon>
        <taxon>Drosophilidae</taxon>
        <taxon>Drosophila</taxon>
    </lineage>
</organism>
<dbReference type="GO" id="GO:0004089">
    <property type="term" value="F:carbonate dehydratase activity"/>
    <property type="evidence" value="ECO:0007669"/>
    <property type="project" value="UniProtKB-EC"/>
</dbReference>
<evidence type="ECO:0000313" key="9">
    <source>
        <dbReference type="RefSeq" id="XP_051860286.1"/>
    </source>
</evidence>
<evidence type="ECO:0000259" key="7">
    <source>
        <dbReference type="PROSITE" id="PS51144"/>
    </source>
</evidence>
<evidence type="ECO:0000313" key="8">
    <source>
        <dbReference type="Proteomes" id="UP000515160"/>
    </source>
</evidence>
<accession>A0A9C6T2K0</accession>
<evidence type="ECO:0000256" key="6">
    <source>
        <dbReference type="SAM" id="SignalP"/>
    </source>
</evidence>
<sequence length="346" mass="38823">MKIAALAFILYCVLVAGQDFGYGGQHGPSHWAKDYKRCSGKFQSPIDIDVLSVEVKEFPDIEYTNIDVTPNRVHMANNGHTVLVTMNFEKGREPRIKGGPLARNSSYKFEQFHFHWGANDTVGSEDLVNDRAFPAELHVVIRSLDYEDFKSALGQDHGLAVLAFFFKLSSDDNGDYAEFVEKLSTISRKGMSADLEAPLPLSSFISMNLINFYSYNGSLTTPPCAEKVIWIDYQEPIYISEQQVTSNLVLSQLNTYLFPLQLNKFRDLTAHDDHLKNNYRPPQPINDRIIYENAPPIPSYAKVGYSAIPFVDVANAAYANLCLGGKGQVFLLVTFIINSLHPCSLY</sequence>
<dbReference type="RefSeq" id="XP_051860286.1">
    <property type="nucleotide sequence ID" value="XM_052004326.1"/>
</dbReference>
<dbReference type="SUPFAM" id="SSF51069">
    <property type="entry name" value="Carbonic anhydrase"/>
    <property type="match status" value="1"/>
</dbReference>
<evidence type="ECO:0000256" key="4">
    <source>
        <dbReference type="ARBA" id="ARBA00022833"/>
    </source>
</evidence>
<dbReference type="GeneID" id="117570992"/>
<dbReference type="InterPro" id="IPR023561">
    <property type="entry name" value="Carbonic_anhydrase_a-class"/>
</dbReference>
<gene>
    <name evidence="9" type="primary">LOC117570992</name>
</gene>
<reference evidence="9" key="1">
    <citation type="submission" date="2025-08" db="UniProtKB">
        <authorList>
            <consortium name="RefSeq"/>
        </authorList>
    </citation>
    <scope>IDENTIFICATION</scope>
    <source>
        <strain evidence="9">15112-1751.03</strain>
        <tissue evidence="9">Whole Adult</tissue>
    </source>
</reference>
<dbReference type="AlphaFoldDB" id="A0A9C6T2K0"/>
<dbReference type="InterPro" id="IPR001148">
    <property type="entry name" value="CA_dom"/>
</dbReference>
<evidence type="ECO:0000256" key="5">
    <source>
        <dbReference type="ARBA" id="ARBA00023180"/>
    </source>
</evidence>
<feature type="domain" description="Alpha-carbonic anhydrase" evidence="7">
    <location>
        <begin position="18"/>
        <end position="294"/>
    </location>
</feature>
<name>A0A9C6T2K0_DROAB</name>
<keyword evidence="6" id="KW-0732">Signal</keyword>
<feature type="signal peptide" evidence="6">
    <location>
        <begin position="1"/>
        <end position="17"/>
    </location>
</feature>
<dbReference type="Pfam" id="PF00194">
    <property type="entry name" value="Carb_anhydrase"/>
    <property type="match status" value="1"/>
</dbReference>
<proteinExistence type="inferred from homology"/>
<dbReference type="SMART" id="SM01057">
    <property type="entry name" value="Carb_anhydrase"/>
    <property type="match status" value="1"/>
</dbReference>
<keyword evidence="4" id="KW-0862">Zinc</keyword>
<evidence type="ECO:0000256" key="3">
    <source>
        <dbReference type="ARBA" id="ARBA00022723"/>
    </source>
</evidence>
<keyword evidence="8" id="KW-1185">Reference proteome</keyword>
<protein>
    <recommendedName>
        <fullName evidence="2">carbonic anhydrase</fullName>
        <ecNumber evidence="2">4.2.1.1</ecNumber>
    </recommendedName>
</protein>
<keyword evidence="5" id="KW-0325">Glycoprotein</keyword>
<dbReference type="CDD" id="cd00326">
    <property type="entry name" value="alpha_CA"/>
    <property type="match status" value="1"/>
</dbReference>
<evidence type="ECO:0000256" key="2">
    <source>
        <dbReference type="ARBA" id="ARBA00012925"/>
    </source>
</evidence>
<dbReference type="Gene3D" id="3.10.200.10">
    <property type="entry name" value="Alpha carbonic anhydrase"/>
    <property type="match status" value="1"/>
</dbReference>
<dbReference type="PROSITE" id="PS51144">
    <property type="entry name" value="ALPHA_CA_2"/>
    <property type="match status" value="1"/>
</dbReference>
<dbReference type="GO" id="GO:0008270">
    <property type="term" value="F:zinc ion binding"/>
    <property type="evidence" value="ECO:0007669"/>
    <property type="project" value="InterPro"/>
</dbReference>
<dbReference type="PANTHER" id="PTHR18952:SF124">
    <property type="entry name" value="CARBONIC ANHYDRASE 7"/>
    <property type="match status" value="1"/>
</dbReference>